<name>A0A2P2JNZ8_RHIMU</name>
<evidence type="ECO:0000256" key="1">
    <source>
        <dbReference type="SAM" id="SignalP"/>
    </source>
</evidence>
<reference evidence="2" key="1">
    <citation type="submission" date="2018-02" db="EMBL/GenBank/DDBJ databases">
        <title>Rhizophora mucronata_Transcriptome.</title>
        <authorList>
            <person name="Meera S.P."/>
            <person name="Sreeshan A."/>
            <person name="Augustine A."/>
        </authorList>
    </citation>
    <scope>NUCLEOTIDE SEQUENCE</scope>
    <source>
        <tissue evidence="2">Leaf</tissue>
    </source>
</reference>
<organism evidence="2">
    <name type="scientific">Rhizophora mucronata</name>
    <name type="common">Asiatic mangrove</name>
    <dbReference type="NCBI Taxonomy" id="61149"/>
    <lineage>
        <taxon>Eukaryota</taxon>
        <taxon>Viridiplantae</taxon>
        <taxon>Streptophyta</taxon>
        <taxon>Embryophyta</taxon>
        <taxon>Tracheophyta</taxon>
        <taxon>Spermatophyta</taxon>
        <taxon>Magnoliopsida</taxon>
        <taxon>eudicotyledons</taxon>
        <taxon>Gunneridae</taxon>
        <taxon>Pentapetalae</taxon>
        <taxon>rosids</taxon>
        <taxon>fabids</taxon>
        <taxon>Malpighiales</taxon>
        <taxon>Rhizophoraceae</taxon>
        <taxon>Rhizophora</taxon>
    </lineage>
</organism>
<protein>
    <submittedName>
        <fullName evidence="2">Uncharacterized protein</fullName>
    </submittedName>
</protein>
<evidence type="ECO:0000313" key="2">
    <source>
        <dbReference type="EMBL" id="MBW95179.1"/>
    </source>
</evidence>
<feature type="chain" id="PRO_5015104819" evidence="1">
    <location>
        <begin position="21"/>
        <end position="54"/>
    </location>
</feature>
<accession>A0A2P2JNZ8</accession>
<keyword evidence="1" id="KW-0732">Signal</keyword>
<sequence length="54" mass="6087">MPWFFIILFLTSTLNSLSKAGNLPSAVVMGTVSCDTCFEQVFTKKHRFIRGAFK</sequence>
<feature type="signal peptide" evidence="1">
    <location>
        <begin position="1"/>
        <end position="20"/>
    </location>
</feature>
<proteinExistence type="predicted"/>
<dbReference type="AlphaFoldDB" id="A0A2P2JNZ8"/>
<dbReference type="EMBL" id="GGEC01014696">
    <property type="protein sequence ID" value="MBW95179.1"/>
    <property type="molecule type" value="Transcribed_RNA"/>
</dbReference>